<proteinExistence type="inferred from homology"/>
<dbReference type="NCBIfam" id="TIGR01256">
    <property type="entry name" value="modA"/>
    <property type="match status" value="1"/>
</dbReference>
<evidence type="ECO:0000256" key="4">
    <source>
        <dbReference type="SAM" id="SignalP"/>
    </source>
</evidence>
<keyword evidence="6" id="KW-1185">Reference proteome</keyword>
<dbReference type="InterPro" id="IPR050682">
    <property type="entry name" value="ModA/WtpA"/>
</dbReference>
<evidence type="ECO:0000256" key="3">
    <source>
        <dbReference type="ARBA" id="ARBA00022729"/>
    </source>
</evidence>
<dbReference type="EMBL" id="BAAAEI010000006">
    <property type="protein sequence ID" value="GAA0345657.1"/>
    <property type="molecule type" value="Genomic_DNA"/>
</dbReference>
<dbReference type="Proteomes" id="UP001501757">
    <property type="component" value="Unassembled WGS sequence"/>
</dbReference>
<evidence type="ECO:0000256" key="2">
    <source>
        <dbReference type="ARBA" id="ARBA00022723"/>
    </source>
</evidence>
<dbReference type="RefSeq" id="WP_343841982.1">
    <property type="nucleotide sequence ID" value="NZ_BAAAEI010000006.1"/>
</dbReference>
<dbReference type="PIRSF" id="PIRSF004846">
    <property type="entry name" value="ModA"/>
    <property type="match status" value="1"/>
</dbReference>
<comment type="caution">
    <text evidence="5">The sequence shown here is derived from an EMBL/GenBank/DDBJ whole genome shotgun (WGS) entry which is preliminary data.</text>
</comment>
<dbReference type="SUPFAM" id="SSF53850">
    <property type="entry name" value="Periplasmic binding protein-like II"/>
    <property type="match status" value="1"/>
</dbReference>
<dbReference type="InterPro" id="IPR005950">
    <property type="entry name" value="ModA"/>
</dbReference>
<dbReference type="PANTHER" id="PTHR30632">
    <property type="entry name" value="MOLYBDATE-BINDING PERIPLASMIC PROTEIN"/>
    <property type="match status" value="1"/>
</dbReference>
<dbReference type="InterPro" id="IPR044084">
    <property type="entry name" value="AvModA-like_subst-bd"/>
</dbReference>
<accession>A0ABN0WSM6</accession>
<evidence type="ECO:0000313" key="6">
    <source>
        <dbReference type="Proteomes" id="UP001501757"/>
    </source>
</evidence>
<evidence type="ECO:0000313" key="5">
    <source>
        <dbReference type="EMBL" id="GAA0345657.1"/>
    </source>
</evidence>
<feature type="signal peptide" evidence="4">
    <location>
        <begin position="1"/>
        <end position="17"/>
    </location>
</feature>
<comment type="similarity">
    <text evidence="1">Belongs to the bacterial solute-binding protein ModA family.</text>
</comment>
<keyword evidence="3 4" id="KW-0732">Signal</keyword>
<sequence length="247" mass="26752">MRSLVALLALIFISAQAEPLKVAVASNFAAPMLAIADEFEKQSGYPVSLAFGASGKFVAQITHGAPFHLFFSADQSKPQALLDAGIAQAGSQQTYAIGKLVLWSPGQDPQQGNILNGPYRKLALANPRLAPYGSAAVSVLTQLNLLQSSKARWVQGENIAQTYQFVQSGNAELGFVALSQLMHNGALDTQHTWLVPSHLYPPIYQDRVVIRNAHERADTQAFLTFLQSPYAAQIIRSFGYVLPGQDQ</sequence>
<feature type="chain" id="PRO_5046254445" evidence="4">
    <location>
        <begin position="18"/>
        <end position="247"/>
    </location>
</feature>
<organism evidence="5 6">
    <name type="scientific">Bowmanella denitrificans</name>
    <dbReference type="NCBI Taxonomy" id="366582"/>
    <lineage>
        <taxon>Bacteria</taxon>
        <taxon>Pseudomonadati</taxon>
        <taxon>Pseudomonadota</taxon>
        <taxon>Gammaproteobacteria</taxon>
        <taxon>Alteromonadales</taxon>
        <taxon>Alteromonadaceae</taxon>
        <taxon>Bowmanella</taxon>
    </lineage>
</organism>
<dbReference type="Pfam" id="PF13531">
    <property type="entry name" value="SBP_bac_11"/>
    <property type="match status" value="1"/>
</dbReference>
<protein>
    <submittedName>
        <fullName evidence="5">Molybdate ABC transporter substrate-binding protein</fullName>
    </submittedName>
</protein>
<gene>
    <name evidence="5" type="primary">modA</name>
    <name evidence="5" type="ORF">GCM10009092_07680</name>
</gene>
<name>A0ABN0WSM6_9ALTE</name>
<keyword evidence="2" id="KW-0479">Metal-binding</keyword>
<dbReference type="CDD" id="cd13539">
    <property type="entry name" value="PBP2_AvModA"/>
    <property type="match status" value="1"/>
</dbReference>
<reference evidence="5 6" key="1">
    <citation type="journal article" date="2019" name="Int. J. Syst. Evol. Microbiol.">
        <title>The Global Catalogue of Microorganisms (GCM) 10K type strain sequencing project: providing services to taxonomists for standard genome sequencing and annotation.</title>
        <authorList>
            <consortium name="The Broad Institute Genomics Platform"/>
            <consortium name="The Broad Institute Genome Sequencing Center for Infectious Disease"/>
            <person name="Wu L."/>
            <person name="Ma J."/>
        </authorList>
    </citation>
    <scope>NUCLEOTIDE SEQUENCE [LARGE SCALE GENOMIC DNA]</scope>
    <source>
        <strain evidence="5 6">JCM 13378</strain>
    </source>
</reference>
<dbReference type="Gene3D" id="3.40.190.10">
    <property type="entry name" value="Periplasmic binding protein-like II"/>
    <property type="match status" value="2"/>
</dbReference>
<evidence type="ECO:0000256" key="1">
    <source>
        <dbReference type="ARBA" id="ARBA00009175"/>
    </source>
</evidence>
<dbReference type="PANTHER" id="PTHR30632:SF14">
    <property type="entry name" value="TUNGSTATE_MOLYBDATE_CHROMATE-BINDING PROTEIN MODA"/>
    <property type="match status" value="1"/>
</dbReference>